<evidence type="ECO:0000313" key="6">
    <source>
        <dbReference type="EMBL" id="QOZ64525.1"/>
    </source>
</evidence>
<evidence type="ECO:0000256" key="2">
    <source>
        <dbReference type="ARBA" id="ARBA00022801"/>
    </source>
</evidence>
<dbReference type="InterPro" id="IPR000070">
    <property type="entry name" value="Pectinesterase_cat"/>
</dbReference>
<dbReference type="Pfam" id="PF01095">
    <property type="entry name" value="Pectinesterase"/>
    <property type="match status" value="1"/>
</dbReference>
<evidence type="ECO:0000313" key="7">
    <source>
        <dbReference type="Proteomes" id="UP000593880"/>
    </source>
</evidence>
<sequence>MVLCVVALMATIASVRSGDAEQLKVSLSEKGAYRSIQDAVDALPQAGGSIVVAPGTYRGKVRVTKPNVNIKGAGGGPDEAVIVYGDSAVTAGGTVRSATLDASGDNFRLENLTVWNDYSANSGNPASQAVALSVTGDKDVFANVRILGAQDTLFVNKGPNRNASRQFFVNCYVEGHIDFIFGNAKAYFRQCELHGVANHAVVYTAQSRAFPDEDSAFVFDHCTLTADKGARDIALGRPWRPYAAVIFLSSQINAPVMAEGWVEWDPGKSRRLMNAYYAEYRSSGTGADPRGRERYARQLSDREAMQWSLQTFFSHDTSWIPQAR</sequence>
<dbReference type="SUPFAM" id="SSF51126">
    <property type="entry name" value="Pectin lyase-like"/>
    <property type="match status" value="1"/>
</dbReference>
<reference evidence="6 7" key="2">
    <citation type="submission" date="2018-06" db="EMBL/GenBank/DDBJ databases">
        <title>Comparative genomics of rhizobia nodulating Arachis hypogaea in China.</title>
        <authorList>
            <person name="Li Y."/>
        </authorList>
    </citation>
    <scope>NUCLEOTIDE SEQUENCE [LARGE SCALE GENOMIC DNA]</scope>
    <source>
        <strain evidence="6 7">CCBAU 51658</strain>
        <plasmid evidence="6 7">unnamed</plasmid>
    </source>
</reference>
<keyword evidence="3" id="KW-0063">Aspartyl esterase</keyword>
<dbReference type="InterPro" id="IPR012334">
    <property type="entry name" value="Pectin_lyas_fold"/>
</dbReference>
<dbReference type="GO" id="GO:0042545">
    <property type="term" value="P:cell wall modification"/>
    <property type="evidence" value="ECO:0007669"/>
    <property type="project" value="InterPro"/>
</dbReference>
<dbReference type="GO" id="GO:0009279">
    <property type="term" value="C:cell outer membrane"/>
    <property type="evidence" value="ECO:0007669"/>
    <property type="project" value="TreeGrafter"/>
</dbReference>
<accession>A0A410VI21</accession>
<dbReference type="InterPro" id="IPR011050">
    <property type="entry name" value="Pectin_lyase_fold/virulence"/>
</dbReference>
<evidence type="ECO:0000256" key="1">
    <source>
        <dbReference type="ARBA" id="ARBA00008891"/>
    </source>
</evidence>
<reference evidence="5" key="3">
    <citation type="submission" date="2022-12" db="EMBL/GenBank/DDBJ databases">
        <authorList>
            <person name="Sun Q."/>
            <person name="Zhou Y."/>
        </authorList>
    </citation>
    <scope>NUCLEOTIDE SEQUENCE</scope>
    <source>
        <strain evidence="5">CGMCC 1.15034</strain>
    </source>
</reference>
<dbReference type="EMBL" id="BMHC01000032">
    <property type="protein sequence ID" value="GGI33679.1"/>
    <property type="molecule type" value="Genomic_DNA"/>
</dbReference>
<dbReference type="Proteomes" id="UP000625079">
    <property type="component" value="Unassembled WGS sequence"/>
</dbReference>
<dbReference type="OrthoDB" id="191551at2"/>
<keyword evidence="2" id="KW-0378">Hydrolase</keyword>
<name>A0A410VI21_9BRAD</name>
<reference evidence="5" key="1">
    <citation type="journal article" date="2014" name="Int. J. Syst. Evol. Microbiol.">
        <title>Complete genome sequence of Corynebacterium casei LMG S-19264T (=DSM 44701T), isolated from a smear-ripened cheese.</title>
        <authorList>
            <consortium name="US DOE Joint Genome Institute (JGI-PGF)"/>
            <person name="Walter F."/>
            <person name="Albersmeier A."/>
            <person name="Kalinowski J."/>
            <person name="Ruckert C."/>
        </authorList>
    </citation>
    <scope>NUCLEOTIDE SEQUENCE</scope>
    <source>
        <strain evidence="5">CGMCC 1.15034</strain>
    </source>
</reference>
<evidence type="ECO:0000313" key="8">
    <source>
        <dbReference type="Proteomes" id="UP000625079"/>
    </source>
</evidence>
<evidence type="ECO:0000313" key="5">
    <source>
        <dbReference type="EMBL" id="GGI33679.1"/>
    </source>
</evidence>
<comment type="similarity">
    <text evidence="1">Belongs to the pectinesterase family.</text>
</comment>
<protein>
    <submittedName>
        <fullName evidence="6">Pectin esterase</fullName>
    </submittedName>
    <submittedName>
        <fullName evidence="5">Pectinesterase</fullName>
    </submittedName>
</protein>
<dbReference type="AlphaFoldDB" id="A0A410VI21"/>
<dbReference type="Proteomes" id="UP000593880">
    <property type="component" value="Plasmid unnamed"/>
</dbReference>
<keyword evidence="7" id="KW-1185">Reference proteome</keyword>
<keyword evidence="6" id="KW-0614">Plasmid</keyword>
<evidence type="ECO:0000259" key="4">
    <source>
        <dbReference type="Pfam" id="PF01095"/>
    </source>
</evidence>
<geneLocation type="plasmid" evidence="6 7">
    <name>unnamed</name>
</geneLocation>
<dbReference type="PANTHER" id="PTHR31321">
    <property type="entry name" value="ACYL-COA THIOESTER HYDROLASE YBHC-RELATED"/>
    <property type="match status" value="1"/>
</dbReference>
<proteinExistence type="inferred from homology"/>
<dbReference type="EMBL" id="CP030058">
    <property type="protein sequence ID" value="QOZ64525.1"/>
    <property type="molecule type" value="Genomic_DNA"/>
</dbReference>
<dbReference type="GO" id="GO:0030599">
    <property type="term" value="F:pectinesterase activity"/>
    <property type="evidence" value="ECO:0007669"/>
    <property type="project" value="InterPro"/>
</dbReference>
<organism evidence="5 8">
    <name type="scientific">Bradyrhizobium guangdongense</name>
    <dbReference type="NCBI Taxonomy" id="1325090"/>
    <lineage>
        <taxon>Bacteria</taxon>
        <taxon>Pseudomonadati</taxon>
        <taxon>Pseudomonadota</taxon>
        <taxon>Alphaproteobacteria</taxon>
        <taxon>Hyphomicrobiales</taxon>
        <taxon>Nitrobacteraceae</taxon>
        <taxon>Bradyrhizobium</taxon>
    </lineage>
</organism>
<feature type="domain" description="Pectinesterase catalytic" evidence="4">
    <location>
        <begin position="25"/>
        <end position="314"/>
    </location>
</feature>
<dbReference type="Gene3D" id="2.160.20.10">
    <property type="entry name" value="Single-stranded right-handed beta-helix, Pectin lyase-like"/>
    <property type="match status" value="1"/>
</dbReference>
<dbReference type="RefSeq" id="WP_128930193.1">
    <property type="nucleotide sequence ID" value="NZ_BMHC01000032.1"/>
</dbReference>
<gene>
    <name evidence="5" type="ORF">GCM10010987_75590</name>
    <name evidence="6" type="ORF">XH86_38325</name>
</gene>
<dbReference type="PANTHER" id="PTHR31321:SF57">
    <property type="entry name" value="PECTINESTERASE 53-RELATED"/>
    <property type="match status" value="1"/>
</dbReference>
<evidence type="ECO:0000256" key="3">
    <source>
        <dbReference type="ARBA" id="ARBA00023085"/>
    </source>
</evidence>